<sequence>MTLDMQQLRETALDVLKNVVKEGKVHEFTYGKYRRKVEEVLSLGSGTLATPEYKVVVNAIAEEFMNSLEQEDDDSEREVEVSAKKKAPSIASQKHATASQPPEKKSKGRSATKSSTKGKKAARSASVVPSSEDEAGPGTEPSASKPKSRGKASSKKKRVESDSEESTADIPAKRPKKGPNSKGGDHRASTASPRGSTGGDPSSNAQGASKNEPRSDSEMSVLIDEPPPRKQRRKKESEDTLNAKASKSKKSKGSAKELSKDEETIKRLKSLVVACGVRKVWSKEFSGLDNPSDQIRRLRQILSDLGMTGRMSMEQAKAIKAKREFEKELQDVQEFASKVTSGPSTRRRKQEDQGADEEDDLSAAEAVPKRRTARQSIMAFLGDESE</sequence>
<feature type="compositionally biased region" description="Basic and acidic residues" evidence="1">
    <location>
        <begin position="254"/>
        <end position="265"/>
    </location>
</feature>
<dbReference type="InterPro" id="IPR037647">
    <property type="entry name" value="HIRIP3"/>
</dbReference>
<feature type="compositionally biased region" description="Acidic residues" evidence="1">
    <location>
        <begin position="353"/>
        <end position="362"/>
    </location>
</feature>
<dbReference type="PANTHER" id="PTHR15410:SF2">
    <property type="entry name" value="HIRA-INTERACTING PROTEIN 3"/>
    <property type="match status" value="1"/>
</dbReference>
<accession>A0A1Y2IXK9</accession>
<gene>
    <name evidence="2" type="ORF">PYCCODRAFT_1432536</name>
</gene>
<dbReference type="PANTHER" id="PTHR15410">
    <property type="entry name" value="HIRA-INTERACTING PROTEIN 3"/>
    <property type="match status" value="1"/>
</dbReference>
<dbReference type="GO" id="GO:0005634">
    <property type="term" value="C:nucleus"/>
    <property type="evidence" value="ECO:0007669"/>
    <property type="project" value="TreeGrafter"/>
</dbReference>
<feature type="compositionally biased region" description="Basic residues" evidence="1">
    <location>
        <begin position="106"/>
        <end position="122"/>
    </location>
</feature>
<dbReference type="AlphaFoldDB" id="A0A1Y2IXK9"/>
<dbReference type="Proteomes" id="UP000193067">
    <property type="component" value="Unassembled WGS sequence"/>
</dbReference>
<proteinExistence type="predicted"/>
<feature type="region of interest" description="Disordered" evidence="1">
    <location>
        <begin position="334"/>
        <end position="386"/>
    </location>
</feature>
<feature type="compositionally biased region" description="Polar residues" evidence="1">
    <location>
        <begin position="90"/>
        <end position="100"/>
    </location>
</feature>
<organism evidence="2 3">
    <name type="scientific">Trametes coccinea (strain BRFM310)</name>
    <name type="common">Pycnoporus coccineus</name>
    <dbReference type="NCBI Taxonomy" id="1353009"/>
    <lineage>
        <taxon>Eukaryota</taxon>
        <taxon>Fungi</taxon>
        <taxon>Dikarya</taxon>
        <taxon>Basidiomycota</taxon>
        <taxon>Agaricomycotina</taxon>
        <taxon>Agaricomycetes</taxon>
        <taxon>Polyporales</taxon>
        <taxon>Polyporaceae</taxon>
        <taxon>Trametes</taxon>
    </lineage>
</organism>
<keyword evidence="3" id="KW-1185">Reference proteome</keyword>
<feature type="compositionally biased region" description="Basic residues" evidence="1">
    <location>
        <begin position="146"/>
        <end position="158"/>
    </location>
</feature>
<feature type="compositionally biased region" description="Polar residues" evidence="1">
    <location>
        <begin position="189"/>
        <end position="209"/>
    </location>
</feature>
<dbReference type="STRING" id="1353009.A0A1Y2IXK9"/>
<evidence type="ECO:0000313" key="2">
    <source>
        <dbReference type="EMBL" id="OSD05373.1"/>
    </source>
</evidence>
<name>A0A1Y2IXK9_TRAC3</name>
<dbReference type="OrthoDB" id="552755at2759"/>
<dbReference type="EMBL" id="KZ084093">
    <property type="protein sequence ID" value="OSD05373.1"/>
    <property type="molecule type" value="Genomic_DNA"/>
</dbReference>
<feature type="region of interest" description="Disordered" evidence="1">
    <location>
        <begin position="67"/>
        <end position="265"/>
    </location>
</feature>
<reference evidence="2 3" key="1">
    <citation type="journal article" date="2015" name="Biotechnol. Biofuels">
        <title>Enhanced degradation of softwood versus hardwood by the white-rot fungus Pycnoporus coccineus.</title>
        <authorList>
            <person name="Couturier M."/>
            <person name="Navarro D."/>
            <person name="Chevret D."/>
            <person name="Henrissat B."/>
            <person name="Piumi F."/>
            <person name="Ruiz-Duenas F.J."/>
            <person name="Martinez A.T."/>
            <person name="Grigoriev I.V."/>
            <person name="Riley R."/>
            <person name="Lipzen A."/>
            <person name="Berrin J.G."/>
            <person name="Master E.R."/>
            <person name="Rosso M.N."/>
        </authorList>
    </citation>
    <scope>NUCLEOTIDE SEQUENCE [LARGE SCALE GENOMIC DNA]</scope>
    <source>
        <strain evidence="2 3">BRFM310</strain>
    </source>
</reference>
<evidence type="ECO:0000313" key="3">
    <source>
        <dbReference type="Proteomes" id="UP000193067"/>
    </source>
</evidence>
<evidence type="ECO:0000256" key="1">
    <source>
        <dbReference type="SAM" id="MobiDB-lite"/>
    </source>
</evidence>
<protein>
    <submittedName>
        <fullName evidence="2">Uncharacterized protein</fullName>
    </submittedName>
</protein>